<dbReference type="Gene3D" id="3.10.580.10">
    <property type="entry name" value="CBS-domain"/>
    <property type="match status" value="1"/>
</dbReference>
<dbReference type="Pfam" id="PF00005">
    <property type="entry name" value="ABC_tran"/>
    <property type="match status" value="1"/>
</dbReference>
<keyword evidence="3" id="KW-0677">Repeat</keyword>
<dbReference type="InterPro" id="IPR003439">
    <property type="entry name" value="ABC_transporter-like_ATP-bd"/>
</dbReference>
<evidence type="ECO:0000256" key="3">
    <source>
        <dbReference type="ARBA" id="ARBA00022737"/>
    </source>
</evidence>
<dbReference type="SUPFAM" id="SSF54631">
    <property type="entry name" value="CBS-domain pair"/>
    <property type="match status" value="1"/>
</dbReference>
<comment type="similarity">
    <text evidence="1 7">Belongs to the ABC transporter superfamily.</text>
</comment>
<keyword evidence="5 7" id="KW-0067">ATP-binding</keyword>
<dbReference type="NCBIfam" id="TIGR01186">
    <property type="entry name" value="proV"/>
    <property type="match status" value="1"/>
</dbReference>
<evidence type="ECO:0000256" key="2">
    <source>
        <dbReference type="ARBA" id="ARBA00022448"/>
    </source>
</evidence>
<evidence type="ECO:0000256" key="7">
    <source>
        <dbReference type="RuleBase" id="RU369116"/>
    </source>
</evidence>
<dbReference type="PROSITE" id="PS00211">
    <property type="entry name" value="ABC_TRANSPORTER_1"/>
    <property type="match status" value="1"/>
</dbReference>
<protein>
    <recommendedName>
        <fullName evidence="7">Quaternary amine transport ATP-binding protein</fullName>
        <ecNumber evidence="7">7.6.2.9</ecNumber>
    </recommendedName>
</protein>
<dbReference type="SUPFAM" id="SSF52540">
    <property type="entry name" value="P-loop containing nucleoside triphosphate hydrolases"/>
    <property type="match status" value="1"/>
</dbReference>
<keyword evidence="4 7" id="KW-0547">Nucleotide-binding</keyword>
<sequence>MIRLDNLTKVFDTPKGAVTAADHISMEVPSGEICILLGPSGCGKTTTLKMINRIVRPTSGKVFINGEDTSSLDTQDLRRNIGYVIQQIGLFPNMTIEENITVVPKLLGWDKAKYRERAREMMRMIAMEPDAFLKRYPSELSGGQQQRIGVARALAADPPVMLMDEPFGAIDPINRAVIQDEFLKMQQELNKTIMFVSHDIDEAIKMGDRIAIFREGKLVQYSEPDDLLAAPKNDFVESFLGEDRALKRLNLVKVRDLASEEIGLVRPDDTLDAALERIEAYGYVNSIVMVNDKRQPVGIINAAVARTTQGHCRDHYQSVPVVVTLDDDLRKVASLMFANDMTWVPCVDDDGRIIGQITQRAITHHLGSRYRAHSKGEGGAKAAEASPSPAIKE</sequence>
<keyword evidence="7" id="KW-0472">Membrane</keyword>
<proteinExistence type="inferred from homology"/>
<feature type="region of interest" description="Disordered" evidence="8">
    <location>
        <begin position="368"/>
        <end position="393"/>
    </location>
</feature>
<dbReference type="InterPro" id="IPR046342">
    <property type="entry name" value="CBS_dom_sf"/>
</dbReference>
<evidence type="ECO:0000256" key="5">
    <source>
        <dbReference type="ARBA" id="ARBA00022840"/>
    </source>
</evidence>
<keyword evidence="12" id="KW-1185">Reference proteome</keyword>
<evidence type="ECO:0000256" key="4">
    <source>
        <dbReference type="ARBA" id="ARBA00022741"/>
    </source>
</evidence>
<feature type="domain" description="CBS" evidence="10">
    <location>
        <begin position="316"/>
        <end position="375"/>
    </location>
</feature>
<comment type="subunit">
    <text evidence="7">The complex is probably composed of two ATP-binding proteins, two transmembrane proteins and a solute-binding protein.</text>
</comment>
<dbReference type="GO" id="GO:0005524">
    <property type="term" value="F:ATP binding"/>
    <property type="evidence" value="ECO:0007669"/>
    <property type="project" value="UniProtKB-KW"/>
</dbReference>
<comment type="caution">
    <text evidence="11">The sequence shown here is derived from an EMBL/GenBank/DDBJ whole genome shotgun (WGS) entry which is preliminary data.</text>
</comment>
<keyword evidence="2 7" id="KW-0813">Transport</keyword>
<feature type="domain" description="ABC transporter" evidence="9">
    <location>
        <begin position="2"/>
        <end position="240"/>
    </location>
</feature>
<dbReference type="EC" id="7.6.2.9" evidence="7"/>
<dbReference type="InterPro" id="IPR027417">
    <property type="entry name" value="P-loop_NTPase"/>
</dbReference>
<evidence type="ECO:0000259" key="9">
    <source>
        <dbReference type="PROSITE" id="PS50893"/>
    </source>
</evidence>
<dbReference type="InterPro" id="IPR000644">
    <property type="entry name" value="CBS_dom"/>
</dbReference>
<comment type="subcellular location">
    <subcellularLocation>
        <location evidence="7">Cell inner membrane</location>
        <topology evidence="7">Peripheral membrane protein</topology>
    </subcellularLocation>
</comment>
<evidence type="ECO:0000256" key="8">
    <source>
        <dbReference type="SAM" id="MobiDB-lite"/>
    </source>
</evidence>
<dbReference type="PANTHER" id="PTHR43117:SF4">
    <property type="entry name" value="OSMOPROTECTANT IMPORT ATP-BINDING PROTEIN OSMV"/>
    <property type="match status" value="1"/>
</dbReference>
<dbReference type="PROSITE" id="PS51371">
    <property type="entry name" value="CBS"/>
    <property type="match status" value="1"/>
</dbReference>
<evidence type="ECO:0000313" key="11">
    <source>
        <dbReference type="EMBL" id="MFC4539413.1"/>
    </source>
</evidence>
<evidence type="ECO:0000256" key="1">
    <source>
        <dbReference type="ARBA" id="ARBA00005417"/>
    </source>
</evidence>
<feature type="compositionally biased region" description="Low complexity" evidence="8">
    <location>
        <begin position="380"/>
        <end position="393"/>
    </location>
</feature>
<dbReference type="InterPro" id="IPR003593">
    <property type="entry name" value="AAA+_ATPase"/>
</dbReference>
<keyword evidence="7" id="KW-1003">Cell membrane</keyword>
<dbReference type="EMBL" id="JBHSEU010000019">
    <property type="protein sequence ID" value="MFC4539413.1"/>
    <property type="molecule type" value="Genomic_DNA"/>
</dbReference>
<dbReference type="RefSeq" id="WP_246969870.1">
    <property type="nucleotide sequence ID" value="NZ_JAKGAN010000003.1"/>
</dbReference>
<comment type="catalytic activity">
    <reaction evidence="7">
        <text>a quaternary ammonium(out) + ATP + H2O = a quaternary ammonium(in) + ADP + phosphate + H(+)</text>
        <dbReference type="Rhea" id="RHEA:11036"/>
        <dbReference type="ChEBI" id="CHEBI:15377"/>
        <dbReference type="ChEBI" id="CHEBI:15378"/>
        <dbReference type="ChEBI" id="CHEBI:30616"/>
        <dbReference type="ChEBI" id="CHEBI:35267"/>
        <dbReference type="ChEBI" id="CHEBI:43474"/>
        <dbReference type="ChEBI" id="CHEBI:456216"/>
    </reaction>
</comment>
<evidence type="ECO:0000256" key="6">
    <source>
        <dbReference type="PROSITE-ProRule" id="PRU00703"/>
    </source>
</evidence>
<dbReference type="PANTHER" id="PTHR43117">
    <property type="entry name" value="OSMOPROTECTANT IMPORT ATP-BINDING PROTEIN OSMV"/>
    <property type="match status" value="1"/>
</dbReference>
<keyword evidence="6" id="KW-0129">CBS domain</keyword>
<keyword evidence="7" id="KW-0997">Cell inner membrane</keyword>
<dbReference type="PROSITE" id="PS50893">
    <property type="entry name" value="ABC_TRANSPORTER_2"/>
    <property type="match status" value="1"/>
</dbReference>
<name>A0ABV9D340_9GAMM</name>
<evidence type="ECO:0000259" key="10">
    <source>
        <dbReference type="PROSITE" id="PS51371"/>
    </source>
</evidence>
<gene>
    <name evidence="11" type="ORF">ACFO0U_11550</name>
</gene>
<accession>A0ABV9D340</accession>
<reference evidence="12" key="1">
    <citation type="journal article" date="2019" name="Int. J. Syst. Evol. Microbiol.">
        <title>The Global Catalogue of Microorganisms (GCM) 10K type strain sequencing project: providing services to taxonomists for standard genome sequencing and annotation.</title>
        <authorList>
            <consortium name="The Broad Institute Genomics Platform"/>
            <consortium name="The Broad Institute Genome Sequencing Center for Infectious Disease"/>
            <person name="Wu L."/>
            <person name="Ma J."/>
        </authorList>
    </citation>
    <scope>NUCLEOTIDE SEQUENCE [LARGE SCALE GENOMIC DNA]</scope>
    <source>
        <strain evidence="12">CGMCC 1.12121</strain>
    </source>
</reference>
<dbReference type="Gene3D" id="3.40.50.300">
    <property type="entry name" value="P-loop containing nucleotide triphosphate hydrolases"/>
    <property type="match status" value="1"/>
</dbReference>
<dbReference type="SMART" id="SM00382">
    <property type="entry name" value="AAA"/>
    <property type="match status" value="1"/>
</dbReference>
<dbReference type="InterPro" id="IPR005892">
    <property type="entry name" value="Gly-betaine_transp_ATP-bd"/>
</dbReference>
<dbReference type="InterPro" id="IPR017871">
    <property type="entry name" value="ABC_transporter-like_CS"/>
</dbReference>
<dbReference type="Proteomes" id="UP001596030">
    <property type="component" value="Unassembled WGS sequence"/>
</dbReference>
<organism evidence="11 12">
    <name type="scientific">Chromohalobacter sarecensis</name>
    <dbReference type="NCBI Taxonomy" id="245294"/>
    <lineage>
        <taxon>Bacteria</taxon>
        <taxon>Pseudomonadati</taxon>
        <taxon>Pseudomonadota</taxon>
        <taxon>Gammaproteobacteria</taxon>
        <taxon>Oceanospirillales</taxon>
        <taxon>Halomonadaceae</taxon>
        <taxon>Chromohalobacter</taxon>
    </lineage>
</organism>
<evidence type="ECO:0000313" key="12">
    <source>
        <dbReference type="Proteomes" id="UP001596030"/>
    </source>
</evidence>
<dbReference type="Pfam" id="PF00571">
    <property type="entry name" value="CBS"/>
    <property type="match status" value="2"/>
</dbReference>